<dbReference type="Proteomes" id="UP000239001">
    <property type="component" value="Unassembled WGS sequence"/>
</dbReference>
<comment type="caution">
    <text evidence="4">The sequence shown here is derived from an EMBL/GenBank/DDBJ whole genome shotgun (WGS) entry which is preliminary data.</text>
</comment>
<reference evidence="4 5" key="2">
    <citation type="submission" date="2018-03" db="EMBL/GenBank/DDBJ databases">
        <authorList>
            <person name="Keele B.F."/>
        </authorList>
    </citation>
    <scope>NUCLEOTIDE SEQUENCE [LARGE SCALE GENOMIC DNA]</scope>
    <source>
        <strain evidence="4 5">CCALA 016</strain>
    </source>
</reference>
<dbReference type="EMBL" id="PXOH01000001">
    <property type="protein sequence ID" value="PSF39366.1"/>
    <property type="molecule type" value="Genomic_DNA"/>
</dbReference>
<organism evidence="4 5">
    <name type="scientific">Aphanothece hegewaldii CCALA 016</name>
    <dbReference type="NCBI Taxonomy" id="2107694"/>
    <lineage>
        <taxon>Bacteria</taxon>
        <taxon>Bacillati</taxon>
        <taxon>Cyanobacteriota</taxon>
        <taxon>Cyanophyceae</taxon>
        <taxon>Oscillatoriophycideae</taxon>
        <taxon>Chroococcales</taxon>
        <taxon>Aphanothecaceae</taxon>
        <taxon>Aphanothece</taxon>
    </lineage>
</organism>
<feature type="repeat" description="TPR" evidence="3">
    <location>
        <begin position="226"/>
        <end position="259"/>
    </location>
</feature>
<dbReference type="PROSITE" id="PS50293">
    <property type="entry name" value="TPR_REGION"/>
    <property type="match status" value="1"/>
</dbReference>
<evidence type="ECO:0000256" key="3">
    <source>
        <dbReference type="PROSITE-ProRule" id="PRU00339"/>
    </source>
</evidence>
<dbReference type="PANTHER" id="PTHR44943">
    <property type="entry name" value="CELLULOSE SYNTHASE OPERON PROTEIN C"/>
    <property type="match status" value="1"/>
</dbReference>
<dbReference type="Gene3D" id="1.25.40.10">
    <property type="entry name" value="Tetratricopeptide repeat domain"/>
    <property type="match status" value="1"/>
</dbReference>
<dbReference type="SUPFAM" id="SSF48452">
    <property type="entry name" value="TPR-like"/>
    <property type="match status" value="1"/>
</dbReference>
<protein>
    <submittedName>
        <fullName evidence="4">Uncharacterized protein</fullName>
    </submittedName>
</protein>
<gene>
    <name evidence="4" type="ORF">C7H19_00845</name>
</gene>
<dbReference type="InterPro" id="IPR019734">
    <property type="entry name" value="TPR_rpt"/>
</dbReference>
<dbReference type="SMART" id="SM00028">
    <property type="entry name" value="TPR"/>
    <property type="match status" value="4"/>
</dbReference>
<evidence type="ECO:0000313" key="4">
    <source>
        <dbReference type="EMBL" id="PSF39366.1"/>
    </source>
</evidence>
<dbReference type="InterPro" id="IPR011990">
    <property type="entry name" value="TPR-like_helical_dom_sf"/>
</dbReference>
<feature type="repeat" description="TPR" evidence="3">
    <location>
        <begin position="328"/>
        <end position="361"/>
    </location>
</feature>
<dbReference type="OrthoDB" id="561288at2"/>
<proteinExistence type="predicted"/>
<sequence length="376" mass="42608">MQGLFKRLWQWLKRLLGLGQTSNTGKIALLLPPLTATDYEFLFMQLLEGIAHGWHEGRVLKFFHALDDRSRPRDWVIWLEGFGEKVRSSTAPNQILAVRMIRLGELAQSFPEIEQIGVTSMKIGQEIYAKSTENVVWEYEGPDLAENAVIAEVPFLPSTDTPDPESSQTLTLDELFTRLQNDPELASLMSEQLGLQTADPTTIIQTLVEQFQSSQLQNDENLPKTADDWFDVGLKQAESSNWEGAIASFDRAIAIDPEDAQAWHNRGSALGMLGRFEEALVSFDRAIALDPENSQIWNIRGSIFYGLERWEEALKCWEKCLELEPAFYPGWYNRGCVLEILGQKENAIVSYRKALAIQPDFDVAQARLNDLLENKS</sequence>
<dbReference type="RefSeq" id="WP_106454988.1">
    <property type="nucleotide sequence ID" value="NZ_PXOH01000001.1"/>
</dbReference>
<reference evidence="4 5" key="1">
    <citation type="submission" date="2018-03" db="EMBL/GenBank/DDBJ databases">
        <title>The ancient ancestry and fast evolution of plastids.</title>
        <authorList>
            <person name="Moore K.R."/>
            <person name="Magnabosco C."/>
            <person name="Momper L."/>
            <person name="Gold D.A."/>
            <person name="Bosak T."/>
            <person name="Fournier G.P."/>
        </authorList>
    </citation>
    <scope>NUCLEOTIDE SEQUENCE [LARGE SCALE GENOMIC DNA]</scope>
    <source>
        <strain evidence="4 5">CCALA 016</strain>
    </source>
</reference>
<evidence type="ECO:0000256" key="1">
    <source>
        <dbReference type="ARBA" id="ARBA00022737"/>
    </source>
</evidence>
<keyword evidence="5" id="KW-1185">Reference proteome</keyword>
<accession>A0A2T1M3I0</accession>
<dbReference type="AlphaFoldDB" id="A0A2T1M3I0"/>
<dbReference type="PANTHER" id="PTHR44943:SF4">
    <property type="entry name" value="TPR REPEAT-CONTAINING PROTEIN MJ0798"/>
    <property type="match status" value="1"/>
</dbReference>
<dbReference type="Pfam" id="PF00515">
    <property type="entry name" value="TPR_1"/>
    <property type="match status" value="3"/>
</dbReference>
<feature type="repeat" description="TPR" evidence="3">
    <location>
        <begin position="260"/>
        <end position="293"/>
    </location>
</feature>
<evidence type="ECO:0000313" key="5">
    <source>
        <dbReference type="Proteomes" id="UP000239001"/>
    </source>
</evidence>
<name>A0A2T1M3I0_9CHRO</name>
<dbReference type="InterPro" id="IPR051685">
    <property type="entry name" value="Ycf3/AcsC/BcsC/TPR_MFPF"/>
</dbReference>
<evidence type="ECO:0000256" key="2">
    <source>
        <dbReference type="ARBA" id="ARBA00022803"/>
    </source>
</evidence>
<keyword evidence="2 3" id="KW-0802">TPR repeat</keyword>
<feature type="repeat" description="TPR" evidence="3">
    <location>
        <begin position="294"/>
        <end position="327"/>
    </location>
</feature>
<keyword evidence="1" id="KW-0677">Repeat</keyword>
<dbReference type="PROSITE" id="PS50005">
    <property type="entry name" value="TPR"/>
    <property type="match status" value="4"/>
</dbReference>